<name>A0A8J7IUR9_9RHOB</name>
<dbReference type="EMBL" id="JAELVR010000005">
    <property type="protein sequence ID" value="MBJ6371607.1"/>
    <property type="molecule type" value="Genomic_DNA"/>
</dbReference>
<dbReference type="AlphaFoldDB" id="A0A8J7IUR9"/>
<evidence type="ECO:0000313" key="2">
    <source>
        <dbReference type="EMBL" id="MBJ6371607.1"/>
    </source>
</evidence>
<evidence type="ECO:0000313" key="3">
    <source>
        <dbReference type="Proteomes" id="UP000619079"/>
    </source>
</evidence>
<gene>
    <name evidence="2" type="ORF">JF290_08705</name>
</gene>
<organism evidence="2 3">
    <name type="scientific">Sedimentitalea arenosa</name>
    <dbReference type="NCBI Taxonomy" id="2798803"/>
    <lineage>
        <taxon>Bacteria</taxon>
        <taxon>Pseudomonadati</taxon>
        <taxon>Pseudomonadota</taxon>
        <taxon>Alphaproteobacteria</taxon>
        <taxon>Rhodobacterales</taxon>
        <taxon>Paracoccaceae</taxon>
        <taxon>Sedimentitalea</taxon>
    </lineage>
</organism>
<comment type="caution">
    <text evidence="2">The sequence shown here is derived from an EMBL/GenBank/DDBJ whole genome shotgun (WGS) entry which is preliminary data.</text>
</comment>
<accession>A0A8J7IUR9</accession>
<evidence type="ECO:0000256" key="1">
    <source>
        <dbReference type="SAM" id="MobiDB-lite"/>
    </source>
</evidence>
<dbReference type="Gene3D" id="3.40.50.720">
    <property type="entry name" value="NAD(P)-binding Rossmann-like Domain"/>
    <property type="match status" value="1"/>
</dbReference>
<dbReference type="Gene3D" id="3.90.180.10">
    <property type="entry name" value="Medium-chain alcohol dehydrogenases, catalytic domain"/>
    <property type="match status" value="1"/>
</dbReference>
<proteinExistence type="predicted"/>
<protein>
    <submittedName>
        <fullName evidence="2">Zinc-binding dehydrogenase</fullName>
    </submittedName>
</protein>
<keyword evidence="3" id="KW-1185">Reference proteome</keyword>
<sequence>MLRDKVPSHRCPGPFFHHRALVDGVLVPLLADPRPQLLRLAEFFVGSPPIGHAQHFRQVPFHHADAIRHRLRCARGRVFIGEYGLDTGNGTSHDPGKEVFPNLSSYIENDEIRLPVAATYPLEQIAQAQEDSSKKGHAGKIVLIPPQ</sequence>
<dbReference type="Proteomes" id="UP000619079">
    <property type="component" value="Unassembled WGS sequence"/>
</dbReference>
<feature type="region of interest" description="Disordered" evidence="1">
    <location>
        <begin position="128"/>
        <end position="147"/>
    </location>
</feature>
<reference evidence="2" key="1">
    <citation type="submission" date="2020-12" db="EMBL/GenBank/DDBJ databases">
        <title>Sedimentitalea sp. nov., isolated from sand in Incheon.</title>
        <authorList>
            <person name="Kim W."/>
        </authorList>
    </citation>
    <scope>NUCLEOTIDE SEQUENCE</scope>
    <source>
        <strain evidence="2">CAU 1593</strain>
    </source>
</reference>
<dbReference type="Pfam" id="PF13602">
    <property type="entry name" value="ADH_zinc_N_2"/>
    <property type="match status" value="1"/>
</dbReference>